<dbReference type="Proteomes" id="UP000237640">
    <property type="component" value="Unassembled WGS sequence"/>
</dbReference>
<keyword evidence="10" id="KW-1185">Reference proteome</keyword>
<dbReference type="EMBL" id="PVYX01000002">
    <property type="protein sequence ID" value="PRX54986.1"/>
    <property type="molecule type" value="Genomic_DNA"/>
</dbReference>
<feature type="domain" description="Aldehyde dehydrogenase" evidence="8">
    <location>
        <begin position="6"/>
        <end position="425"/>
    </location>
</feature>
<dbReference type="Pfam" id="PF00171">
    <property type="entry name" value="Aldedh"/>
    <property type="match status" value="1"/>
</dbReference>
<reference evidence="9 10" key="1">
    <citation type="submission" date="2018-03" db="EMBL/GenBank/DDBJ databases">
        <title>Genomic Encyclopedia of Archaeal and Bacterial Type Strains, Phase II (KMG-II): from individual species to whole genera.</title>
        <authorList>
            <person name="Goeker M."/>
        </authorList>
    </citation>
    <scope>NUCLEOTIDE SEQUENCE [LARGE SCALE GENOMIC DNA]</scope>
    <source>
        <strain evidence="9 10">DSM 25027</strain>
    </source>
</reference>
<evidence type="ECO:0000256" key="4">
    <source>
        <dbReference type="PIRNR" id="PIRNR036492"/>
    </source>
</evidence>
<comment type="caution">
    <text evidence="9">The sequence shown here is derived from an EMBL/GenBank/DDBJ whole genome shotgun (WGS) entry which is preliminary data.</text>
</comment>
<keyword evidence="3" id="KW-0520">NAD</keyword>
<dbReference type="PIRSF" id="PIRSF036492">
    <property type="entry name" value="ALDH"/>
    <property type="match status" value="1"/>
</dbReference>
<sequence>MIKNLVETQKSFFASQQTKDVSYRKTYLKKLYKALIAHEDDICEAIYRDFKKPKFESLVTETQIVLSELKYIINNLDEWTRPERVSGPLANFPSSDWLYHEPYGTVLIISPWNYPFMLAISPLIGALAAGNTAVLKPSELSPNTSRAILKLLEEVFDEEYVSVVEGGVEVSQELLSHKWDYIFFTGSSHVGKIIYQSAAEHLTPVTLELGGKNPCIVDETAAIKLAAKRIVWGKFMNAGQTCVAPDYILVHKSVKDGFVDALKKNIQKFYGSSIEASDDLARITTKKHYESLKAMITGQTVLSGGSFNDETQYIEPTLIDEPDLESHLMKGEIFGPILPILSYDSESEIGDIILRYEKPLSLYVFSTRKKFQQKIINTYGFGGGGINDVIMHIANKNLPFGGVGESGIGGYHGKHSFKLFSHKKSLVKKPNWGDIPFRYPPYTLPLKWIKLFRHLF</sequence>
<dbReference type="OrthoDB" id="1394754at2"/>
<dbReference type="Gene3D" id="3.40.605.10">
    <property type="entry name" value="Aldehyde Dehydrogenase, Chain A, domain 1"/>
    <property type="match status" value="1"/>
</dbReference>
<dbReference type="RefSeq" id="WP_106146522.1">
    <property type="nucleotide sequence ID" value="NZ_PVYX01000002.1"/>
</dbReference>
<feature type="active site" evidence="5">
    <location>
        <position position="242"/>
    </location>
</feature>
<evidence type="ECO:0000256" key="1">
    <source>
        <dbReference type="ARBA" id="ARBA00009986"/>
    </source>
</evidence>
<dbReference type="CDD" id="cd07136">
    <property type="entry name" value="ALDH_YwdH-P39616"/>
    <property type="match status" value="1"/>
</dbReference>
<feature type="active site" evidence="5 6">
    <location>
        <position position="208"/>
    </location>
</feature>
<dbReference type="AlphaFoldDB" id="A0A2T0MBX4"/>
<dbReference type="InterPro" id="IPR016162">
    <property type="entry name" value="Ald_DH_N"/>
</dbReference>
<keyword evidence="2 4" id="KW-0560">Oxidoreductase</keyword>
<evidence type="ECO:0000256" key="7">
    <source>
        <dbReference type="RuleBase" id="RU003345"/>
    </source>
</evidence>
<protein>
    <recommendedName>
        <fullName evidence="4">Aldehyde dehydrogenase</fullName>
    </recommendedName>
</protein>
<dbReference type="SUPFAM" id="SSF53720">
    <property type="entry name" value="ALDH-like"/>
    <property type="match status" value="1"/>
</dbReference>
<dbReference type="InterPro" id="IPR016161">
    <property type="entry name" value="Ald_DH/histidinol_DH"/>
</dbReference>
<dbReference type="InterPro" id="IPR012394">
    <property type="entry name" value="Aldehyde_DH_NAD(P)"/>
</dbReference>
<dbReference type="GO" id="GO:0005737">
    <property type="term" value="C:cytoplasm"/>
    <property type="evidence" value="ECO:0007669"/>
    <property type="project" value="TreeGrafter"/>
</dbReference>
<dbReference type="InterPro" id="IPR029510">
    <property type="entry name" value="Ald_DH_CS_GLU"/>
</dbReference>
<dbReference type="FunFam" id="3.40.309.10:FF:000003">
    <property type="entry name" value="Aldehyde dehydrogenase"/>
    <property type="match status" value="1"/>
</dbReference>
<comment type="similarity">
    <text evidence="1 4 7">Belongs to the aldehyde dehydrogenase family.</text>
</comment>
<dbReference type="PANTHER" id="PTHR43570">
    <property type="entry name" value="ALDEHYDE DEHYDROGENASE"/>
    <property type="match status" value="1"/>
</dbReference>
<dbReference type="PANTHER" id="PTHR43570:SF16">
    <property type="entry name" value="ALDEHYDE DEHYDROGENASE TYPE III, ISOFORM Q"/>
    <property type="match status" value="1"/>
</dbReference>
<evidence type="ECO:0000256" key="2">
    <source>
        <dbReference type="ARBA" id="ARBA00023002"/>
    </source>
</evidence>
<dbReference type="Gene3D" id="3.40.309.10">
    <property type="entry name" value="Aldehyde Dehydrogenase, Chain A, domain 2"/>
    <property type="match status" value="1"/>
</dbReference>
<evidence type="ECO:0000256" key="3">
    <source>
        <dbReference type="ARBA" id="ARBA00023027"/>
    </source>
</evidence>
<dbReference type="PROSITE" id="PS00070">
    <property type="entry name" value="ALDEHYDE_DEHYDR_CYS"/>
    <property type="match status" value="1"/>
</dbReference>
<dbReference type="FunFam" id="3.40.605.10:FF:000004">
    <property type="entry name" value="Aldehyde dehydrogenase"/>
    <property type="match status" value="1"/>
</dbReference>
<evidence type="ECO:0000256" key="5">
    <source>
        <dbReference type="PIRSR" id="PIRSR036492-1"/>
    </source>
</evidence>
<organism evidence="9 10">
    <name type="scientific">Flagellimonas meridianipacifica</name>
    <dbReference type="NCBI Taxonomy" id="1080225"/>
    <lineage>
        <taxon>Bacteria</taxon>
        <taxon>Pseudomonadati</taxon>
        <taxon>Bacteroidota</taxon>
        <taxon>Flavobacteriia</taxon>
        <taxon>Flavobacteriales</taxon>
        <taxon>Flavobacteriaceae</taxon>
        <taxon>Flagellimonas</taxon>
    </lineage>
</organism>
<dbReference type="GO" id="GO:0004029">
    <property type="term" value="F:aldehyde dehydrogenase (NAD+) activity"/>
    <property type="evidence" value="ECO:0007669"/>
    <property type="project" value="TreeGrafter"/>
</dbReference>
<accession>A0A2T0MBX4</accession>
<name>A0A2T0MBX4_9FLAO</name>
<evidence type="ECO:0000259" key="8">
    <source>
        <dbReference type="Pfam" id="PF00171"/>
    </source>
</evidence>
<dbReference type="InterPro" id="IPR016163">
    <property type="entry name" value="Ald_DH_C"/>
</dbReference>
<evidence type="ECO:0000313" key="10">
    <source>
        <dbReference type="Proteomes" id="UP000237640"/>
    </source>
</evidence>
<dbReference type="InterPro" id="IPR015590">
    <property type="entry name" value="Aldehyde_DH_dom"/>
</dbReference>
<dbReference type="PROSITE" id="PS00687">
    <property type="entry name" value="ALDEHYDE_DEHYDR_GLU"/>
    <property type="match status" value="1"/>
</dbReference>
<gene>
    <name evidence="9" type="ORF">CLV81_3392</name>
</gene>
<proteinExistence type="inferred from homology"/>
<dbReference type="InterPro" id="IPR016160">
    <property type="entry name" value="Ald_DH_CS_CYS"/>
</dbReference>
<dbReference type="GO" id="GO:0006081">
    <property type="term" value="P:aldehyde metabolic process"/>
    <property type="evidence" value="ECO:0007669"/>
    <property type="project" value="InterPro"/>
</dbReference>
<evidence type="ECO:0000256" key="6">
    <source>
        <dbReference type="PROSITE-ProRule" id="PRU10007"/>
    </source>
</evidence>
<evidence type="ECO:0000313" key="9">
    <source>
        <dbReference type="EMBL" id="PRX54986.1"/>
    </source>
</evidence>